<dbReference type="EMBL" id="KN819340">
    <property type="protein sequence ID" value="KIJ14818.1"/>
    <property type="molecule type" value="Genomic_DNA"/>
</dbReference>
<name>A0A0C9TX17_PAXIN</name>
<evidence type="ECO:0000313" key="2">
    <source>
        <dbReference type="Proteomes" id="UP000053647"/>
    </source>
</evidence>
<protein>
    <submittedName>
        <fullName evidence="1">Uncharacterized protein</fullName>
    </submittedName>
</protein>
<dbReference type="HOGENOM" id="CLU_076956_0_0_1"/>
<gene>
    <name evidence="1" type="ORF">PAXINDRAFT_163229</name>
</gene>
<organism evidence="1 2">
    <name type="scientific">Paxillus involutus ATCC 200175</name>
    <dbReference type="NCBI Taxonomy" id="664439"/>
    <lineage>
        <taxon>Eukaryota</taxon>
        <taxon>Fungi</taxon>
        <taxon>Dikarya</taxon>
        <taxon>Basidiomycota</taxon>
        <taxon>Agaricomycotina</taxon>
        <taxon>Agaricomycetes</taxon>
        <taxon>Agaricomycetidae</taxon>
        <taxon>Boletales</taxon>
        <taxon>Paxilineae</taxon>
        <taxon>Paxillaceae</taxon>
        <taxon>Paxillus</taxon>
    </lineage>
</organism>
<keyword evidence="2" id="KW-1185">Reference proteome</keyword>
<reference evidence="1 2" key="1">
    <citation type="submission" date="2014-06" db="EMBL/GenBank/DDBJ databases">
        <authorList>
            <consortium name="DOE Joint Genome Institute"/>
            <person name="Kuo A."/>
            <person name="Kohler A."/>
            <person name="Nagy L.G."/>
            <person name="Floudas D."/>
            <person name="Copeland A."/>
            <person name="Barry K.W."/>
            <person name="Cichocki N."/>
            <person name="Veneault-Fourrey C."/>
            <person name="LaButti K."/>
            <person name="Lindquist E.A."/>
            <person name="Lipzen A."/>
            <person name="Lundell T."/>
            <person name="Morin E."/>
            <person name="Murat C."/>
            <person name="Sun H."/>
            <person name="Tunlid A."/>
            <person name="Henrissat B."/>
            <person name="Grigoriev I.V."/>
            <person name="Hibbett D.S."/>
            <person name="Martin F."/>
            <person name="Nordberg H.P."/>
            <person name="Cantor M.N."/>
            <person name="Hua S.X."/>
        </authorList>
    </citation>
    <scope>NUCLEOTIDE SEQUENCE [LARGE SCALE GENOMIC DNA]</scope>
    <source>
        <strain evidence="1 2">ATCC 200175</strain>
    </source>
</reference>
<reference evidence="2" key="2">
    <citation type="submission" date="2015-01" db="EMBL/GenBank/DDBJ databases">
        <title>Evolutionary Origins and Diversification of the Mycorrhizal Mutualists.</title>
        <authorList>
            <consortium name="DOE Joint Genome Institute"/>
            <consortium name="Mycorrhizal Genomics Consortium"/>
            <person name="Kohler A."/>
            <person name="Kuo A."/>
            <person name="Nagy L.G."/>
            <person name="Floudas D."/>
            <person name="Copeland A."/>
            <person name="Barry K.W."/>
            <person name="Cichocki N."/>
            <person name="Veneault-Fourrey C."/>
            <person name="LaButti K."/>
            <person name="Lindquist E.A."/>
            <person name="Lipzen A."/>
            <person name="Lundell T."/>
            <person name="Morin E."/>
            <person name="Murat C."/>
            <person name="Riley R."/>
            <person name="Ohm R."/>
            <person name="Sun H."/>
            <person name="Tunlid A."/>
            <person name="Henrissat B."/>
            <person name="Grigoriev I.V."/>
            <person name="Hibbett D.S."/>
            <person name="Martin F."/>
        </authorList>
    </citation>
    <scope>NUCLEOTIDE SEQUENCE [LARGE SCALE GENOMIC DNA]</scope>
    <source>
        <strain evidence="2">ATCC 200175</strain>
    </source>
</reference>
<dbReference type="OrthoDB" id="2400485at2759"/>
<accession>A0A0C9TX17</accession>
<dbReference type="AlphaFoldDB" id="A0A0C9TX17"/>
<dbReference type="Proteomes" id="UP000053647">
    <property type="component" value="Unassembled WGS sequence"/>
</dbReference>
<proteinExistence type="predicted"/>
<sequence length="186" mass="21368">MARYTLKNNPTFTYYFLVGLTLHRPTSSPQSPDPSKSIKLSPARQRLVDDIIALYSCQPTIERVKRYTPDCIYDDQFVYANNRYKMAGQWCSWTFRVIPKTATINALVSLSLDPNTIKYHKDQANDKDYSHEGLGFTFKKWQADNVVKFMDSSEVEAFKGDQHAATEEVRKYGTSTEEGNAPKKNF</sequence>
<evidence type="ECO:0000313" key="1">
    <source>
        <dbReference type="EMBL" id="KIJ14818.1"/>
    </source>
</evidence>